<accession>A0A0F9LM19</accession>
<sequence>MIIRIFTSFLLLYTSALYAAEYSQTGVISEQANGSGVIIISDNTYLIDNSTTLHGIFPIGEIGPVISEGTAVGFNTVRRPSSDSPYISELWFINE</sequence>
<name>A0A0F9LM19_9ZZZZ</name>
<protein>
    <submittedName>
        <fullName evidence="1">Uncharacterized protein</fullName>
    </submittedName>
</protein>
<proteinExistence type="predicted"/>
<gene>
    <name evidence="1" type="ORF">LCGC14_1199000</name>
</gene>
<dbReference type="AlphaFoldDB" id="A0A0F9LM19"/>
<organism evidence="1">
    <name type="scientific">marine sediment metagenome</name>
    <dbReference type="NCBI Taxonomy" id="412755"/>
    <lineage>
        <taxon>unclassified sequences</taxon>
        <taxon>metagenomes</taxon>
        <taxon>ecological metagenomes</taxon>
    </lineage>
</organism>
<dbReference type="EMBL" id="LAZR01006148">
    <property type="protein sequence ID" value="KKM94368.1"/>
    <property type="molecule type" value="Genomic_DNA"/>
</dbReference>
<evidence type="ECO:0000313" key="1">
    <source>
        <dbReference type="EMBL" id="KKM94368.1"/>
    </source>
</evidence>
<reference evidence="1" key="1">
    <citation type="journal article" date="2015" name="Nature">
        <title>Complex archaea that bridge the gap between prokaryotes and eukaryotes.</title>
        <authorList>
            <person name="Spang A."/>
            <person name="Saw J.H."/>
            <person name="Jorgensen S.L."/>
            <person name="Zaremba-Niedzwiedzka K."/>
            <person name="Martijn J."/>
            <person name="Lind A.E."/>
            <person name="van Eijk R."/>
            <person name="Schleper C."/>
            <person name="Guy L."/>
            <person name="Ettema T.J."/>
        </authorList>
    </citation>
    <scope>NUCLEOTIDE SEQUENCE</scope>
</reference>
<comment type="caution">
    <text evidence="1">The sequence shown here is derived from an EMBL/GenBank/DDBJ whole genome shotgun (WGS) entry which is preliminary data.</text>
</comment>